<dbReference type="AlphaFoldDB" id="A0A399T148"/>
<organism evidence="2 3">
    <name type="scientific">Maribellus luteus</name>
    <dbReference type="NCBI Taxonomy" id="2305463"/>
    <lineage>
        <taxon>Bacteria</taxon>
        <taxon>Pseudomonadati</taxon>
        <taxon>Bacteroidota</taxon>
        <taxon>Bacteroidia</taxon>
        <taxon>Marinilabiliales</taxon>
        <taxon>Prolixibacteraceae</taxon>
        <taxon>Maribellus</taxon>
    </lineage>
</organism>
<sequence>MKNEELTVQEFVRKQKLLQKEILTPTELAEYTGFSKSYIYKLTHLREIPFYCPRGKLIFFKRSEIDSWLLQNKRLSRHEISEMGTQHLVKNH</sequence>
<evidence type="ECO:0000313" key="2">
    <source>
        <dbReference type="EMBL" id="RIJ48764.1"/>
    </source>
</evidence>
<proteinExistence type="predicted"/>
<feature type="domain" description="Helix-turn-helix" evidence="1">
    <location>
        <begin position="23"/>
        <end position="72"/>
    </location>
</feature>
<keyword evidence="2" id="KW-0238">DNA-binding</keyword>
<keyword evidence="3" id="KW-1185">Reference proteome</keyword>
<protein>
    <submittedName>
        <fullName evidence="2">DNA-binding protein</fullName>
    </submittedName>
</protein>
<reference evidence="2 3" key="1">
    <citation type="submission" date="2018-08" db="EMBL/GenBank/DDBJ databases">
        <title>Pallidiluteibacterium maritimus gen. nov., sp. nov., isolated from coastal sediment.</title>
        <authorList>
            <person name="Zhou L.Y."/>
        </authorList>
    </citation>
    <scope>NUCLEOTIDE SEQUENCE [LARGE SCALE GENOMIC DNA]</scope>
    <source>
        <strain evidence="2 3">XSD2</strain>
    </source>
</reference>
<dbReference type="InterPro" id="IPR041657">
    <property type="entry name" value="HTH_17"/>
</dbReference>
<dbReference type="InterPro" id="IPR010093">
    <property type="entry name" value="SinI_DNA-bd"/>
</dbReference>
<dbReference type="Pfam" id="PF12728">
    <property type="entry name" value="HTH_17"/>
    <property type="match status" value="1"/>
</dbReference>
<dbReference type="GO" id="GO:0003677">
    <property type="term" value="F:DNA binding"/>
    <property type="evidence" value="ECO:0007669"/>
    <property type="project" value="UniProtKB-KW"/>
</dbReference>
<evidence type="ECO:0000313" key="3">
    <source>
        <dbReference type="Proteomes" id="UP000265926"/>
    </source>
</evidence>
<dbReference type="NCBIfam" id="TIGR01764">
    <property type="entry name" value="excise"/>
    <property type="match status" value="1"/>
</dbReference>
<gene>
    <name evidence="2" type="ORF">D1614_09555</name>
</gene>
<comment type="caution">
    <text evidence="2">The sequence shown here is derived from an EMBL/GenBank/DDBJ whole genome shotgun (WGS) entry which is preliminary data.</text>
</comment>
<accession>A0A399T148</accession>
<name>A0A399T148_9BACT</name>
<dbReference type="OrthoDB" id="597977at2"/>
<evidence type="ECO:0000259" key="1">
    <source>
        <dbReference type="Pfam" id="PF12728"/>
    </source>
</evidence>
<dbReference type="RefSeq" id="WP_119437686.1">
    <property type="nucleotide sequence ID" value="NZ_QWGR01000004.1"/>
</dbReference>
<dbReference type="Proteomes" id="UP000265926">
    <property type="component" value="Unassembled WGS sequence"/>
</dbReference>
<dbReference type="EMBL" id="QWGR01000004">
    <property type="protein sequence ID" value="RIJ48764.1"/>
    <property type="molecule type" value="Genomic_DNA"/>
</dbReference>